<keyword evidence="4" id="KW-0408">Iron</keyword>
<dbReference type="SUPFAM" id="SSF54719">
    <property type="entry name" value="Fe,Mn superoxide dismutase (SOD), C-terminal domain"/>
    <property type="match status" value="1"/>
</dbReference>
<dbReference type="FunFam" id="1.10.287.990:FF:000002">
    <property type="entry name" value="Superoxide dismutase"/>
    <property type="match status" value="1"/>
</dbReference>
<dbReference type="Pfam" id="PF02777">
    <property type="entry name" value="Sod_Fe_C"/>
    <property type="match status" value="1"/>
</dbReference>
<keyword evidence="2 6" id="KW-0479">Metal-binding</keyword>
<evidence type="ECO:0000256" key="7">
    <source>
        <dbReference type="RuleBase" id="RU000414"/>
    </source>
</evidence>
<dbReference type="InterPro" id="IPR019832">
    <property type="entry name" value="Mn/Fe_SOD_C"/>
</dbReference>
<dbReference type="GO" id="GO:0046914">
    <property type="term" value="F:transition metal ion binding"/>
    <property type="evidence" value="ECO:0007669"/>
    <property type="project" value="UniProtKB-ARBA"/>
</dbReference>
<comment type="catalytic activity">
    <reaction evidence="5 7">
        <text>2 superoxide + 2 H(+) = H2O2 + O2</text>
        <dbReference type="Rhea" id="RHEA:20696"/>
        <dbReference type="ChEBI" id="CHEBI:15378"/>
        <dbReference type="ChEBI" id="CHEBI:15379"/>
        <dbReference type="ChEBI" id="CHEBI:16240"/>
        <dbReference type="ChEBI" id="CHEBI:18421"/>
        <dbReference type="EC" id="1.15.1.1"/>
    </reaction>
</comment>
<accession>A0A4P7BZN3</accession>
<feature type="binding site" evidence="6">
    <location>
        <position position="27"/>
    </location>
    <ligand>
        <name>Mn(2+)</name>
        <dbReference type="ChEBI" id="CHEBI:29035"/>
    </ligand>
</feature>
<keyword evidence="11" id="KW-1185">Reference proteome</keyword>
<dbReference type="RefSeq" id="WP_134358955.1">
    <property type="nucleotide sequence ID" value="NZ_CP038033.1"/>
</dbReference>
<dbReference type="PANTHER" id="PTHR42769">
    <property type="entry name" value="SUPEROXIDE DISMUTASE"/>
    <property type="match status" value="1"/>
</dbReference>
<dbReference type="GO" id="GO:0005737">
    <property type="term" value="C:cytoplasm"/>
    <property type="evidence" value="ECO:0007669"/>
    <property type="project" value="UniProtKB-ARBA"/>
</dbReference>
<evidence type="ECO:0000256" key="3">
    <source>
        <dbReference type="ARBA" id="ARBA00023002"/>
    </source>
</evidence>
<dbReference type="Proteomes" id="UP000294325">
    <property type="component" value="Chromosome"/>
</dbReference>
<dbReference type="InterPro" id="IPR036314">
    <property type="entry name" value="SOD_C_sf"/>
</dbReference>
<gene>
    <name evidence="10" type="ORF">E3U44_15165</name>
</gene>
<dbReference type="Gene3D" id="1.10.287.990">
    <property type="entry name" value="Fe,Mn superoxide dismutase (SOD) domain"/>
    <property type="match status" value="1"/>
</dbReference>
<evidence type="ECO:0000256" key="2">
    <source>
        <dbReference type="ARBA" id="ARBA00022723"/>
    </source>
</evidence>
<feature type="binding site" evidence="6">
    <location>
        <position position="162"/>
    </location>
    <ligand>
        <name>Mn(2+)</name>
        <dbReference type="ChEBI" id="CHEBI:29035"/>
    </ligand>
</feature>
<dbReference type="InterPro" id="IPR001189">
    <property type="entry name" value="Mn/Fe_SOD"/>
</dbReference>
<dbReference type="SUPFAM" id="SSF46609">
    <property type="entry name" value="Fe,Mn superoxide dismutase (SOD), N-terminal domain"/>
    <property type="match status" value="1"/>
</dbReference>
<dbReference type="KEGG" id="nwr:E3U44_15165"/>
<dbReference type="FunFam" id="3.55.40.20:FF:000001">
    <property type="entry name" value="Superoxide dismutase"/>
    <property type="match status" value="1"/>
</dbReference>
<dbReference type="PIRSF" id="PIRSF000349">
    <property type="entry name" value="SODismutase"/>
    <property type="match status" value="1"/>
</dbReference>
<keyword evidence="3 7" id="KW-0560">Oxidoreductase</keyword>
<evidence type="ECO:0000313" key="10">
    <source>
        <dbReference type="EMBL" id="QBQ55698.1"/>
    </source>
</evidence>
<dbReference type="GO" id="GO:0004784">
    <property type="term" value="F:superoxide dismutase activity"/>
    <property type="evidence" value="ECO:0007669"/>
    <property type="project" value="UniProtKB-EC"/>
</dbReference>
<comment type="function">
    <text evidence="7">Destroys radicals which are normally produced within the cells and which are toxic to biological systems.</text>
</comment>
<evidence type="ECO:0000256" key="5">
    <source>
        <dbReference type="ARBA" id="ARBA00049204"/>
    </source>
</evidence>
<dbReference type="EMBL" id="CP038033">
    <property type="protein sequence ID" value="QBQ55698.1"/>
    <property type="molecule type" value="Genomic_DNA"/>
</dbReference>
<dbReference type="InterPro" id="IPR036324">
    <property type="entry name" value="Mn/Fe_SOD_N_sf"/>
</dbReference>
<proteinExistence type="inferred from homology"/>
<dbReference type="PRINTS" id="PR01703">
    <property type="entry name" value="MNSODISMTASE"/>
</dbReference>
<dbReference type="AlphaFoldDB" id="A0A4P7BZN3"/>
<evidence type="ECO:0000256" key="6">
    <source>
        <dbReference type="PIRSR" id="PIRSR000349-1"/>
    </source>
</evidence>
<evidence type="ECO:0000313" key="11">
    <source>
        <dbReference type="Proteomes" id="UP000294325"/>
    </source>
</evidence>
<dbReference type="Pfam" id="PF00081">
    <property type="entry name" value="Sod_Fe_N"/>
    <property type="match status" value="1"/>
</dbReference>
<evidence type="ECO:0000259" key="8">
    <source>
        <dbReference type="Pfam" id="PF00081"/>
    </source>
</evidence>
<dbReference type="EC" id="1.15.1.1" evidence="7"/>
<feature type="binding site" evidence="6">
    <location>
        <position position="158"/>
    </location>
    <ligand>
        <name>Mn(2+)</name>
        <dbReference type="ChEBI" id="CHEBI:29035"/>
    </ligand>
</feature>
<feature type="binding site" evidence="6">
    <location>
        <position position="75"/>
    </location>
    <ligand>
        <name>Mn(2+)</name>
        <dbReference type="ChEBI" id="CHEBI:29035"/>
    </ligand>
</feature>
<evidence type="ECO:0000259" key="9">
    <source>
        <dbReference type="Pfam" id="PF02777"/>
    </source>
</evidence>
<protein>
    <recommendedName>
        <fullName evidence="7">Superoxide dismutase</fullName>
        <ecNumber evidence="7">1.15.1.1</ecNumber>
    </recommendedName>
</protein>
<dbReference type="InterPro" id="IPR019833">
    <property type="entry name" value="Mn/Fe_SOD_BS"/>
</dbReference>
<comment type="similarity">
    <text evidence="1 7">Belongs to the iron/manganese superoxide dismutase family.</text>
</comment>
<dbReference type="Gene3D" id="3.55.40.20">
    <property type="entry name" value="Iron/manganese superoxide dismutase, C-terminal domain"/>
    <property type="match status" value="1"/>
</dbReference>
<evidence type="ECO:0000256" key="4">
    <source>
        <dbReference type="ARBA" id="ARBA00023004"/>
    </source>
</evidence>
<organism evidence="10 11">
    <name type="scientific">Nitrosococcus wardiae</name>
    <dbReference type="NCBI Taxonomy" id="1814290"/>
    <lineage>
        <taxon>Bacteria</taxon>
        <taxon>Pseudomonadati</taxon>
        <taxon>Pseudomonadota</taxon>
        <taxon>Gammaproteobacteria</taxon>
        <taxon>Chromatiales</taxon>
        <taxon>Chromatiaceae</taxon>
        <taxon>Nitrosococcus</taxon>
    </lineage>
</organism>
<feature type="domain" description="Manganese/iron superoxide dismutase C-terminal" evidence="9">
    <location>
        <begin position="90"/>
        <end position="190"/>
    </location>
</feature>
<dbReference type="InterPro" id="IPR019831">
    <property type="entry name" value="Mn/Fe_SOD_N"/>
</dbReference>
<dbReference type="PROSITE" id="PS00088">
    <property type="entry name" value="SOD_MN"/>
    <property type="match status" value="1"/>
</dbReference>
<dbReference type="OrthoDB" id="9803125at2"/>
<evidence type="ECO:0000256" key="1">
    <source>
        <dbReference type="ARBA" id="ARBA00008714"/>
    </source>
</evidence>
<name>A0A4P7BZN3_9GAMM</name>
<feature type="domain" description="Manganese/iron superoxide dismutase N-terminal" evidence="8">
    <location>
        <begin position="2"/>
        <end position="83"/>
    </location>
</feature>
<dbReference type="PANTHER" id="PTHR42769:SF3">
    <property type="entry name" value="SUPEROXIDE DISMUTASE [FE] 2, CHLOROPLASTIC"/>
    <property type="match status" value="1"/>
</dbReference>
<reference evidence="10 11" key="1">
    <citation type="submission" date="2019-03" db="EMBL/GenBank/DDBJ databases">
        <title>The genome sequence of Nitrosococcus wardiae strain D1FHST reveals the archetypal metabolic capacity of ammonia-oxidizing Gammaproteobacteria.</title>
        <authorList>
            <person name="Wang L."/>
            <person name="Lim C.K."/>
            <person name="Hanson T.E."/>
            <person name="Dang H."/>
            <person name="Klotz M.G."/>
        </authorList>
    </citation>
    <scope>NUCLEOTIDE SEQUENCE [LARGE SCALE GENOMIC DNA]</scope>
    <source>
        <strain evidence="10 11">D1FHS</strain>
    </source>
</reference>
<sequence length="195" mass="22287">MKHELPPLPYEMNALEPDISAETLEYHYGKHHKKYVDTLNSLIPGTQFEDQTLEQIIATASTGPIFNNAAQVWNHTFYWHCLSPTGGGTPTGPLADAINKTFGSFDNFKEKFTAEATQLFGSGWTWLVKDTEGVISMEQSSNAGNPLQYGRIVLMTCDMWEHAYYIDYRNEKAKYLNAFWNRVNWDFIAKNFQGE</sequence>